<dbReference type="AlphaFoldDB" id="A0A418NCV2"/>
<evidence type="ECO:0000256" key="2">
    <source>
        <dbReference type="SAM" id="SignalP"/>
    </source>
</evidence>
<dbReference type="Proteomes" id="UP000285092">
    <property type="component" value="Unassembled WGS sequence"/>
</dbReference>
<keyword evidence="2" id="KW-0732">Signal</keyword>
<organism evidence="3 4">
    <name type="scientific">Pelagerythrobacter aerophilus</name>
    <dbReference type="NCBI Taxonomy" id="2306995"/>
    <lineage>
        <taxon>Bacteria</taxon>
        <taxon>Pseudomonadati</taxon>
        <taxon>Pseudomonadota</taxon>
        <taxon>Alphaproteobacteria</taxon>
        <taxon>Sphingomonadales</taxon>
        <taxon>Erythrobacteraceae</taxon>
        <taxon>Pelagerythrobacter</taxon>
    </lineage>
</organism>
<sequence>MKILAIPALAAALALGACSEANAPEPTETETVVEETVVPVPETTTVVTEDDATADDGDRVTVSEDGIEADVGDADTRVRADVDRDPSLTVEGE</sequence>
<evidence type="ECO:0000313" key="3">
    <source>
        <dbReference type="EMBL" id="RIV75642.1"/>
    </source>
</evidence>
<gene>
    <name evidence="3" type="ORF">D2V04_15235</name>
</gene>
<feature type="region of interest" description="Disordered" evidence="1">
    <location>
        <begin position="48"/>
        <end position="93"/>
    </location>
</feature>
<dbReference type="EMBL" id="QXFK01000019">
    <property type="protein sequence ID" value="RIV75642.1"/>
    <property type="molecule type" value="Genomic_DNA"/>
</dbReference>
<reference evidence="3 4" key="1">
    <citation type="submission" date="2018-08" db="EMBL/GenBank/DDBJ databases">
        <title>Altererythrobacter sp.Ery1 and Ery12, the genome sequencing of novel strains in genus Alterythrobacter.</title>
        <authorList>
            <person name="Cheng H."/>
            <person name="Wu Y.-H."/>
            <person name="Fang C."/>
            <person name="Xu X.-W."/>
        </authorList>
    </citation>
    <scope>NUCLEOTIDE SEQUENCE [LARGE SCALE GENOMIC DNA]</scope>
    <source>
        <strain evidence="3 4">Ery1</strain>
    </source>
</reference>
<proteinExistence type="predicted"/>
<name>A0A418NCV2_9SPHN</name>
<evidence type="ECO:0008006" key="5">
    <source>
        <dbReference type="Google" id="ProtNLM"/>
    </source>
</evidence>
<evidence type="ECO:0000313" key="4">
    <source>
        <dbReference type="Proteomes" id="UP000285092"/>
    </source>
</evidence>
<dbReference type="RefSeq" id="WP_119514568.1">
    <property type="nucleotide sequence ID" value="NZ_QXFK01000019.1"/>
</dbReference>
<protein>
    <recommendedName>
        <fullName evidence="5">Circumsporozoite protein</fullName>
    </recommendedName>
</protein>
<keyword evidence="4" id="KW-1185">Reference proteome</keyword>
<feature type="compositionally biased region" description="Basic and acidic residues" evidence="1">
    <location>
        <begin position="74"/>
        <end position="86"/>
    </location>
</feature>
<dbReference type="PROSITE" id="PS51257">
    <property type="entry name" value="PROKAR_LIPOPROTEIN"/>
    <property type="match status" value="1"/>
</dbReference>
<comment type="caution">
    <text evidence="3">The sequence shown here is derived from an EMBL/GenBank/DDBJ whole genome shotgun (WGS) entry which is preliminary data.</text>
</comment>
<accession>A0A418NCV2</accession>
<evidence type="ECO:0000256" key="1">
    <source>
        <dbReference type="SAM" id="MobiDB-lite"/>
    </source>
</evidence>
<feature type="signal peptide" evidence="2">
    <location>
        <begin position="1"/>
        <end position="23"/>
    </location>
</feature>
<feature type="chain" id="PRO_5019029063" description="Circumsporozoite protein" evidence="2">
    <location>
        <begin position="24"/>
        <end position="93"/>
    </location>
</feature>